<dbReference type="GO" id="GO:0032259">
    <property type="term" value="P:methylation"/>
    <property type="evidence" value="ECO:0007669"/>
    <property type="project" value="UniProtKB-KW"/>
</dbReference>
<dbReference type="PANTHER" id="PTHR13090">
    <property type="entry name" value="ARGININE-HYDROXYLASE NDUFAF5, MITOCHONDRIAL"/>
    <property type="match status" value="1"/>
</dbReference>
<dbReference type="EMBL" id="CP158568">
    <property type="protein sequence ID" value="XBY44490.1"/>
    <property type="molecule type" value="Genomic_DNA"/>
</dbReference>
<dbReference type="PANTHER" id="PTHR13090:SF1">
    <property type="entry name" value="ARGININE-HYDROXYLASE NDUFAF5, MITOCHONDRIAL"/>
    <property type="match status" value="1"/>
</dbReference>
<name>A0AAU7X8V4_9HYPH</name>
<evidence type="ECO:0000256" key="1">
    <source>
        <dbReference type="ARBA" id="ARBA00022603"/>
    </source>
</evidence>
<keyword evidence="2" id="KW-0808">Transferase</keyword>
<dbReference type="SUPFAM" id="SSF53335">
    <property type="entry name" value="S-adenosyl-L-methionine-dependent methyltransferases"/>
    <property type="match status" value="1"/>
</dbReference>
<dbReference type="RefSeq" id="WP_407049583.1">
    <property type="nucleotide sequence ID" value="NZ_CP158568.1"/>
</dbReference>
<sequence>MSSPQIFDPALGARRRARARRLAVPGADFLLARAAEDLADRLATLTRRFDVAVDLGRHAGAAAPVIASADRATRVLVAPTDPNTPGDVTVDEEALALAPGSVDLVVSLLSLHEVNDLPGALVQIRRALRPDGLLLAALPGGATLTELREALLAAEVEATGGASPRVSPFVDVRDLGGLLQRAGFALPVTDTDRFTVRYDSMFALIRDLRAMGATSILTERSRRPLPRAVFLRAAAIYAERFADPDGRVRATFEIVSASGWAPHESQQKPLKPGSATARLADALNTREWSAGEGPGGTG</sequence>
<gene>
    <name evidence="3" type="ORF">ABS361_21170</name>
</gene>
<protein>
    <submittedName>
        <fullName evidence="3">Methyltransferase domain-containing protein</fullName>
    </submittedName>
</protein>
<reference evidence="3" key="1">
    <citation type="submission" date="2024-06" db="EMBL/GenBank/DDBJ databases">
        <title>Methylostella associata gen. nov., sp. nov., a novel Ancalomicrobiaceae-affiliated facultatively methylotrophic bacteria that feed on methanotrophs of the genus Methylococcus.</title>
        <authorList>
            <person name="Saltykova V."/>
            <person name="Danilova O.V."/>
            <person name="Oshkin I.Y."/>
            <person name="Belova S.E."/>
            <person name="Pimenov N.V."/>
            <person name="Dedysh S.N."/>
        </authorList>
    </citation>
    <scope>NUCLEOTIDE SEQUENCE</scope>
    <source>
        <strain evidence="3">S20</strain>
    </source>
</reference>
<dbReference type="Gene3D" id="3.40.50.150">
    <property type="entry name" value="Vaccinia Virus protein VP39"/>
    <property type="match status" value="1"/>
</dbReference>
<dbReference type="InterPro" id="IPR029063">
    <property type="entry name" value="SAM-dependent_MTases_sf"/>
</dbReference>
<dbReference type="GO" id="GO:0008168">
    <property type="term" value="F:methyltransferase activity"/>
    <property type="evidence" value="ECO:0007669"/>
    <property type="project" value="UniProtKB-KW"/>
</dbReference>
<accession>A0AAU7X8V4</accession>
<dbReference type="InterPro" id="IPR050602">
    <property type="entry name" value="Malonyl-ACP_OMT"/>
</dbReference>
<proteinExistence type="predicted"/>
<organism evidence="3">
    <name type="scientific">Methyloraptor flagellatus</name>
    <dbReference type="NCBI Taxonomy" id="3162530"/>
    <lineage>
        <taxon>Bacteria</taxon>
        <taxon>Pseudomonadati</taxon>
        <taxon>Pseudomonadota</taxon>
        <taxon>Alphaproteobacteria</taxon>
        <taxon>Hyphomicrobiales</taxon>
        <taxon>Ancalomicrobiaceae</taxon>
        <taxon>Methyloraptor</taxon>
    </lineage>
</organism>
<dbReference type="Pfam" id="PF13489">
    <property type="entry name" value="Methyltransf_23"/>
    <property type="match status" value="1"/>
</dbReference>
<dbReference type="KEGG" id="mflg:ABS361_21170"/>
<evidence type="ECO:0000256" key="2">
    <source>
        <dbReference type="ARBA" id="ARBA00022679"/>
    </source>
</evidence>
<dbReference type="AlphaFoldDB" id="A0AAU7X8V4"/>
<keyword evidence="1 3" id="KW-0489">Methyltransferase</keyword>
<evidence type="ECO:0000313" key="3">
    <source>
        <dbReference type="EMBL" id="XBY44490.1"/>
    </source>
</evidence>